<name>A0ACC4B487_POPAL</name>
<evidence type="ECO:0000313" key="1">
    <source>
        <dbReference type="EMBL" id="KAL3573242.1"/>
    </source>
</evidence>
<protein>
    <submittedName>
        <fullName evidence="1">Uncharacterized protein</fullName>
    </submittedName>
</protein>
<reference evidence="1 2" key="1">
    <citation type="journal article" date="2024" name="Plant Biotechnol. J.">
        <title>Genome and CRISPR/Cas9 system of a widespread forest tree (Populus alba) in the world.</title>
        <authorList>
            <person name="Liu Y.J."/>
            <person name="Jiang P.F."/>
            <person name="Han X.M."/>
            <person name="Li X.Y."/>
            <person name="Wang H.M."/>
            <person name="Wang Y.J."/>
            <person name="Wang X.X."/>
            <person name="Zeng Q.Y."/>
        </authorList>
    </citation>
    <scope>NUCLEOTIDE SEQUENCE [LARGE SCALE GENOMIC DNA]</scope>
    <source>
        <strain evidence="2">cv. PAL-ZL1</strain>
    </source>
</reference>
<comment type="caution">
    <text evidence="1">The sequence shown here is derived from an EMBL/GenBank/DDBJ whole genome shotgun (WGS) entry which is preliminary data.</text>
</comment>
<sequence>MHRSPSIVPPLSSSPSPFGQNIASPVSNKSRHDPSTKTSSLRSRPAVGNLNHGSLVGVVALPTSPGKDKASSGSHRPPSPNHPSGTTIPQSPFLVHFSDYIASSSCQFLETDLAVEKQSIREEPQGELGIDPISVKAAMAVEERVVGFRSKRDKLAFGSLLHLLFMQVVYLSRGGCSLAQAFCVDGFV</sequence>
<dbReference type="EMBL" id="RCHU02000014">
    <property type="protein sequence ID" value="KAL3573242.1"/>
    <property type="molecule type" value="Genomic_DNA"/>
</dbReference>
<accession>A0ACC4B487</accession>
<organism evidence="1 2">
    <name type="scientific">Populus alba</name>
    <name type="common">White poplar</name>
    <dbReference type="NCBI Taxonomy" id="43335"/>
    <lineage>
        <taxon>Eukaryota</taxon>
        <taxon>Viridiplantae</taxon>
        <taxon>Streptophyta</taxon>
        <taxon>Embryophyta</taxon>
        <taxon>Tracheophyta</taxon>
        <taxon>Spermatophyta</taxon>
        <taxon>Magnoliopsida</taxon>
        <taxon>eudicotyledons</taxon>
        <taxon>Gunneridae</taxon>
        <taxon>Pentapetalae</taxon>
        <taxon>rosids</taxon>
        <taxon>fabids</taxon>
        <taxon>Malpighiales</taxon>
        <taxon>Salicaceae</taxon>
        <taxon>Saliceae</taxon>
        <taxon>Populus</taxon>
    </lineage>
</organism>
<gene>
    <name evidence="1" type="ORF">D5086_027146</name>
</gene>
<evidence type="ECO:0000313" key="2">
    <source>
        <dbReference type="Proteomes" id="UP000309997"/>
    </source>
</evidence>
<proteinExistence type="predicted"/>
<dbReference type="Proteomes" id="UP000309997">
    <property type="component" value="Unassembled WGS sequence"/>
</dbReference>
<keyword evidence="2" id="KW-1185">Reference proteome</keyword>